<accession>A0A833DTH8</accession>
<sequence length="259" mass="29924">MLKRVFVGCCGFPVSRNRYFTEFKLVELQNTFYDLPSESDATSLRNAVPADAVLTMKAWQVITHPATSPTWKKMKNKPEGDLEKYGYLRPTKENLRAWEKTVDIAKILRVRAIVLQTPPSFRFSEDNLQSVIKFFEQALSIAPRDMLVCWEPRGDWNLHRNALKQVIELGIVHVVDILKNDPIVDVTGILYVRLHGLGKGEVNYRYKYTDADLENLVNKVLGYSNSVHEAYILFNNIYMFDDALRFRHKLKAVLQDIVT</sequence>
<dbReference type="AlphaFoldDB" id="A0A833DTH8"/>
<dbReference type="Proteomes" id="UP000605805">
    <property type="component" value="Unassembled WGS sequence"/>
</dbReference>
<dbReference type="EMBL" id="DQTV01000045">
    <property type="protein sequence ID" value="HIP56915.1"/>
    <property type="molecule type" value="Genomic_DNA"/>
</dbReference>
<name>A0A833DTH8_9CREN</name>
<dbReference type="PANTHER" id="PTHR30348:SF4">
    <property type="entry name" value="DUF72 DOMAIN-CONTAINING PROTEIN"/>
    <property type="match status" value="1"/>
</dbReference>
<reference evidence="1" key="1">
    <citation type="journal article" date="2020" name="ISME J.">
        <title>Gammaproteobacteria mediating utilization of methyl-, sulfur- and petroleum organic compounds in deep ocean hydrothermal plumes.</title>
        <authorList>
            <person name="Zhou Z."/>
            <person name="Liu Y."/>
            <person name="Pan J."/>
            <person name="Cron B.R."/>
            <person name="Toner B.M."/>
            <person name="Anantharaman K."/>
            <person name="Breier J.A."/>
            <person name="Dick G.J."/>
            <person name="Li M."/>
        </authorList>
    </citation>
    <scope>NUCLEOTIDE SEQUENCE</scope>
    <source>
        <strain evidence="1">SZUA-1435</strain>
    </source>
</reference>
<evidence type="ECO:0000313" key="1">
    <source>
        <dbReference type="EMBL" id="HIP56915.1"/>
    </source>
</evidence>
<dbReference type="Pfam" id="PF01904">
    <property type="entry name" value="DUF72"/>
    <property type="match status" value="1"/>
</dbReference>
<dbReference type="SUPFAM" id="SSF117396">
    <property type="entry name" value="TM1631-like"/>
    <property type="match status" value="1"/>
</dbReference>
<gene>
    <name evidence="1" type="ORF">EYH02_02435</name>
</gene>
<protein>
    <submittedName>
        <fullName evidence="1">DUF72 domain-containing protein</fullName>
    </submittedName>
</protein>
<dbReference type="Gene3D" id="3.20.20.410">
    <property type="entry name" value="Protein of unknown function UPF0759"/>
    <property type="match status" value="1"/>
</dbReference>
<proteinExistence type="predicted"/>
<dbReference type="InterPro" id="IPR036520">
    <property type="entry name" value="UPF0759_sf"/>
</dbReference>
<dbReference type="InterPro" id="IPR002763">
    <property type="entry name" value="DUF72"/>
</dbReference>
<comment type="caution">
    <text evidence="1">The sequence shown here is derived from an EMBL/GenBank/DDBJ whole genome shotgun (WGS) entry which is preliminary data.</text>
</comment>
<evidence type="ECO:0000313" key="2">
    <source>
        <dbReference type="Proteomes" id="UP000605805"/>
    </source>
</evidence>
<organism evidence="1 2">
    <name type="scientific">Ignisphaera aggregans</name>
    <dbReference type="NCBI Taxonomy" id="334771"/>
    <lineage>
        <taxon>Archaea</taxon>
        <taxon>Thermoproteota</taxon>
        <taxon>Thermoprotei</taxon>
        <taxon>Desulfurococcales</taxon>
        <taxon>Desulfurococcaceae</taxon>
        <taxon>Ignisphaera</taxon>
    </lineage>
</organism>
<dbReference type="PANTHER" id="PTHR30348">
    <property type="entry name" value="UNCHARACTERIZED PROTEIN YECE"/>
    <property type="match status" value="1"/>
</dbReference>